<reference evidence="2" key="1">
    <citation type="submission" date="2005-09" db="EMBL/GenBank/DDBJ databases">
        <authorList>
            <person name="Mural R.J."/>
            <person name="Li P.W."/>
            <person name="Adams M.D."/>
            <person name="Amanatides P.G."/>
            <person name="Baden-Tillson H."/>
            <person name="Barnstead M."/>
            <person name="Chin S.H."/>
            <person name="Dew I."/>
            <person name="Evans C.A."/>
            <person name="Ferriera S."/>
            <person name="Flanigan M."/>
            <person name="Fosler C."/>
            <person name="Glodek A."/>
            <person name="Gu Z."/>
            <person name="Holt R.A."/>
            <person name="Jennings D."/>
            <person name="Kraft C.L."/>
            <person name="Lu F."/>
            <person name="Nguyen T."/>
            <person name="Nusskern D.R."/>
            <person name="Pfannkoch C.M."/>
            <person name="Sitter C."/>
            <person name="Sutton G.G."/>
            <person name="Venter J.C."/>
            <person name="Wang Z."/>
            <person name="Woodage T."/>
            <person name="Zheng X.H."/>
            <person name="Zhong F."/>
        </authorList>
    </citation>
    <scope>NUCLEOTIDE SEQUENCE [LARGE SCALE GENOMIC DNA]</scope>
    <source>
        <strain>BN</strain>
        <strain evidence="2">Sprague-Dawley</strain>
    </source>
</reference>
<dbReference type="AlphaFoldDB" id="A6JQ98"/>
<organism evidence="1 2">
    <name type="scientific">Rattus norvegicus</name>
    <name type="common">Rat</name>
    <dbReference type="NCBI Taxonomy" id="10116"/>
    <lineage>
        <taxon>Eukaryota</taxon>
        <taxon>Metazoa</taxon>
        <taxon>Chordata</taxon>
        <taxon>Craniata</taxon>
        <taxon>Vertebrata</taxon>
        <taxon>Euteleostomi</taxon>
        <taxon>Mammalia</taxon>
        <taxon>Eutheria</taxon>
        <taxon>Euarchontoglires</taxon>
        <taxon>Glires</taxon>
        <taxon>Rodentia</taxon>
        <taxon>Myomorpha</taxon>
        <taxon>Muroidea</taxon>
        <taxon>Muridae</taxon>
        <taxon>Murinae</taxon>
        <taxon>Rattus</taxon>
    </lineage>
</organism>
<accession>A6JQ98</accession>
<name>A6JQ98_RAT</name>
<dbReference type="Proteomes" id="UP000234681">
    <property type="component" value="Chromosome 14"/>
</dbReference>
<evidence type="ECO:0000313" key="2">
    <source>
        <dbReference type="Proteomes" id="UP000234681"/>
    </source>
</evidence>
<evidence type="ECO:0000313" key="1">
    <source>
        <dbReference type="EMBL" id="EDL98015.1"/>
    </source>
</evidence>
<sequence>MLEILEQLGGSLIIQENLFPVPNHKRFSPPEKKVWKFLGFGAQGELPGTHPLASKFLMLMQKKETNLYLSADVS</sequence>
<proteinExistence type="predicted"/>
<gene>
    <name evidence="1" type="ORF">rCG_23274</name>
</gene>
<dbReference type="EMBL" id="CH473996">
    <property type="protein sequence ID" value="EDL98015.1"/>
    <property type="molecule type" value="Genomic_DNA"/>
</dbReference>
<protein>
    <submittedName>
        <fullName evidence="1">RCG23274</fullName>
    </submittedName>
</protein>